<keyword evidence="2" id="KW-1185">Reference proteome</keyword>
<evidence type="ECO:0000313" key="1">
    <source>
        <dbReference type="EMBL" id="CAI9152546.1"/>
    </source>
</evidence>
<gene>
    <name evidence="1" type="ORF">MRATA1EN1_LOCUS1508</name>
</gene>
<reference evidence="1" key="1">
    <citation type="submission" date="2023-04" db="EMBL/GenBank/DDBJ databases">
        <authorList>
            <consortium name="ELIXIR-Norway"/>
        </authorList>
    </citation>
    <scope>NUCLEOTIDE SEQUENCE [LARGE SCALE GENOMIC DNA]</scope>
</reference>
<evidence type="ECO:0000313" key="2">
    <source>
        <dbReference type="Proteomes" id="UP001176941"/>
    </source>
</evidence>
<dbReference type="Proteomes" id="UP001176941">
    <property type="component" value="Chromosome 1"/>
</dbReference>
<sequence>MCRAAWSLPCPVQWDSDSQHPSPLPLQQLPSSSPCFHTCLPQDNLLTRPGNIPDVRICLKSCRDGLMLARQPRPLLADDIRAPDDHSQCFCASTLPPKPFSQQLPGSSRISNHLFLPAKLLSSLKMQLKCHFERQFCYNLQGKFLPSSWQLG</sequence>
<proteinExistence type="predicted"/>
<accession>A0ABN8XTU4</accession>
<name>A0ABN8XTU4_RANTA</name>
<organism evidence="1 2">
    <name type="scientific">Rangifer tarandus platyrhynchus</name>
    <name type="common">Svalbard reindeer</name>
    <dbReference type="NCBI Taxonomy" id="3082113"/>
    <lineage>
        <taxon>Eukaryota</taxon>
        <taxon>Metazoa</taxon>
        <taxon>Chordata</taxon>
        <taxon>Craniata</taxon>
        <taxon>Vertebrata</taxon>
        <taxon>Euteleostomi</taxon>
        <taxon>Mammalia</taxon>
        <taxon>Eutheria</taxon>
        <taxon>Laurasiatheria</taxon>
        <taxon>Artiodactyla</taxon>
        <taxon>Ruminantia</taxon>
        <taxon>Pecora</taxon>
        <taxon>Cervidae</taxon>
        <taxon>Odocoileinae</taxon>
        <taxon>Rangifer</taxon>
    </lineage>
</organism>
<dbReference type="EMBL" id="OX459937">
    <property type="protein sequence ID" value="CAI9152546.1"/>
    <property type="molecule type" value="Genomic_DNA"/>
</dbReference>
<protein>
    <submittedName>
        <fullName evidence="1">Uncharacterized protein</fullName>
    </submittedName>
</protein>